<dbReference type="EMBL" id="RBKT01000001">
    <property type="protein sequence ID" value="RKR91713.1"/>
    <property type="molecule type" value="Genomic_DNA"/>
</dbReference>
<name>A0A495JRX3_9ACTN</name>
<dbReference type="RefSeq" id="WP_121159832.1">
    <property type="nucleotide sequence ID" value="NZ_RBKT01000001.1"/>
</dbReference>
<comment type="caution">
    <text evidence="3">The sequence shown here is derived from an EMBL/GenBank/DDBJ whole genome shotgun (WGS) entry which is preliminary data.</text>
</comment>
<protein>
    <submittedName>
        <fullName evidence="3">Immunoglobulin-like protein involved in spore germination</fullName>
    </submittedName>
</protein>
<evidence type="ECO:0000256" key="1">
    <source>
        <dbReference type="SAM" id="Phobius"/>
    </source>
</evidence>
<keyword evidence="1" id="KW-1133">Transmembrane helix</keyword>
<dbReference type="OrthoDB" id="4843507at2"/>
<dbReference type="InterPro" id="IPR019606">
    <property type="entry name" value="GerMN"/>
</dbReference>
<feature type="domain" description="GerMN" evidence="2">
    <location>
        <begin position="113"/>
        <end position="207"/>
    </location>
</feature>
<accession>A0A495JRX3</accession>
<evidence type="ECO:0000259" key="2">
    <source>
        <dbReference type="SMART" id="SM00909"/>
    </source>
</evidence>
<keyword evidence="4" id="KW-1185">Reference proteome</keyword>
<feature type="transmembrane region" description="Helical" evidence="1">
    <location>
        <begin position="39"/>
        <end position="62"/>
    </location>
</feature>
<dbReference type="Proteomes" id="UP000277671">
    <property type="component" value="Unassembled WGS sequence"/>
</dbReference>
<gene>
    <name evidence="3" type="ORF">BDK92_6115</name>
</gene>
<dbReference type="SMART" id="SM00909">
    <property type="entry name" value="Germane"/>
    <property type="match status" value="1"/>
</dbReference>
<dbReference type="AlphaFoldDB" id="A0A495JRX3"/>
<keyword evidence="1" id="KW-0812">Transmembrane</keyword>
<keyword evidence="1" id="KW-0472">Membrane</keyword>
<reference evidence="3 4" key="1">
    <citation type="submission" date="2018-10" db="EMBL/GenBank/DDBJ databases">
        <title>Sequencing the genomes of 1000 actinobacteria strains.</title>
        <authorList>
            <person name="Klenk H.-P."/>
        </authorList>
    </citation>
    <scope>NUCLEOTIDE SEQUENCE [LARGE SCALE GENOMIC DNA]</scope>
    <source>
        <strain evidence="3 4">DSM 45175</strain>
    </source>
</reference>
<evidence type="ECO:0000313" key="4">
    <source>
        <dbReference type="Proteomes" id="UP000277671"/>
    </source>
</evidence>
<dbReference type="InterPro" id="IPR018911">
    <property type="entry name" value="Gmad2_Ig-like_dom"/>
</dbReference>
<sequence>MNEELLRRMLAEEAARVEVSPVALASIRRRIRRRWWRRIRVVPIGRGLVGAAAVVLTCVVGVSTCGPLAGPGSPAGPVTAPVAVYYQGGDPERRLYREFRQLAVGDGSSAARVRAAVRELLAPDGADDPDYGSGWPAGSGLRGVTVDTGTATVDLSGVAGRSGAVSHPADDRGAEQTVQQLVWTVTAVTGITGVRVLLDGAPVDRLWERVDVRGVLRRGPAVDVLAPVWLIDPQQGDRVGGRFEVHVAALAGEPTVHLRVRQGDRTVAEQVLALSAGPSAQGEAELVLTLAPGDYTLRAYVVSVTDGAERFADDHRVTVG</sequence>
<dbReference type="Pfam" id="PF10648">
    <property type="entry name" value="Gmad2"/>
    <property type="match status" value="1"/>
</dbReference>
<dbReference type="Pfam" id="PF10646">
    <property type="entry name" value="Germane"/>
    <property type="match status" value="1"/>
</dbReference>
<proteinExistence type="predicted"/>
<evidence type="ECO:0000313" key="3">
    <source>
        <dbReference type="EMBL" id="RKR91713.1"/>
    </source>
</evidence>
<organism evidence="3 4">
    <name type="scientific">Micromonospora pisi</name>
    <dbReference type="NCBI Taxonomy" id="589240"/>
    <lineage>
        <taxon>Bacteria</taxon>
        <taxon>Bacillati</taxon>
        <taxon>Actinomycetota</taxon>
        <taxon>Actinomycetes</taxon>
        <taxon>Micromonosporales</taxon>
        <taxon>Micromonosporaceae</taxon>
        <taxon>Micromonospora</taxon>
    </lineage>
</organism>